<feature type="domain" description="Tip attachment protein J" evidence="2">
    <location>
        <begin position="529"/>
        <end position="698"/>
    </location>
</feature>
<evidence type="ECO:0000259" key="3">
    <source>
        <dbReference type="Pfam" id="PF23666"/>
    </source>
</evidence>
<sequence precursor="true">MAQMVVSAVGAVVGGVIGFYAGGPSGAVYGAEIGWTLGAVAGSFLIHQHGPQPGDLRVQDSAYGRPIPFVYGMYRVAGNIIWAGQPVADTGGGKGGKSGPGQTKVSMSFAVGLCEGPINGIRRIWANGKLIYDVSNPSNFQAISGSNQMVTNFVVYVGDENQNPDPTMESALGVGNVPPYRGLAYVVFTGLDLSPWGNYLPSLSFEVVQGIAPAYYSASQSTWNYHTDDGTVMVATCLHAGGGEAFGNGYFLGYDGLHVVNLTPDGLVNVGTFHPSPSAALTSAHACGYSDEPGFLGQNGVWYMDDGLCNTNMQSAFVSIGMPTLVSWEDTFNKSGDDIFYTSSYGAGVYHVWRIDMLTGALRATSTISGSMVILGVTASYVYVFLAVGSSGTIYRLNRTTLAVVASWALAPTSGTLVLGHAYNDYRLYVLNGLGHVCLFSTQDGSLTDLGGGPFGNTATTMVTINPNFIVFSRGGVDNIALGYFWLGQADSFTTVGAVVADLCTRAGLTSAQYDVSQLTDNLRGYCVTNHSATRNNLAPLMASYFFDACDVEGLIRFVRRGGASLATVSYSDLGSSTTVGDDQNITPITETITQEIDLPRSLALTYSGMNSDYNPNTQRAFRNVTHSNRDVVMNYPIVMADDEGLMRAQTMLWSAWISRKSFSFTTRIAYLPFEPGDVLTLQGASGQTYTIRIVRCQYDGQGSLIWTAVFEEPDIYPSPSYNVQGGAPAGFSTQQIDYSGPTSLVVLDVPPLRDSDTSAGLYFAACGLAPNWPGCLVDVSRDGSTYAQGFYITTGSVIGYTSNALPTFAGGNQPDELSSVTVVLYSGALSSLSYSDFLAGLNAAYIGGELVYFRNATLIAANTYQLNGFMRGRVGTEAAMSTHAFGDVFLLLDQTKLQQMAINNTDVGSTMYFEPHLLNVFMTQQVTPVKEPVNSARMQPLSPALFKALPGSTASTSDITLSWIRRARVNASWLNGTDVPLDESSESYTLNVINSVGAVVRSITVSGNGSGGSYVYSAANISADGFTSGMVIWFSVQQHSDQGVLGVAAGTSITR</sequence>
<dbReference type="EMBL" id="CP001045">
    <property type="protein sequence ID" value="ACC76159.1"/>
    <property type="molecule type" value="Genomic_DNA"/>
</dbReference>
<organism evidence="4 5">
    <name type="scientific">Paraburkholderia phymatum (strain DSM 17167 / CIP 108236 / LMG 21445 / STM815)</name>
    <name type="common">Burkholderia phymatum</name>
    <dbReference type="NCBI Taxonomy" id="391038"/>
    <lineage>
        <taxon>Bacteria</taxon>
        <taxon>Pseudomonadati</taxon>
        <taxon>Pseudomonadota</taxon>
        <taxon>Betaproteobacteria</taxon>
        <taxon>Burkholderiales</taxon>
        <taxon>Burkholderiaceae</taxon>
        <taxon>Paraburkholderia</taxon>
    </lineage>
</organism>
<feature type="transmembrane region" description="Helical" evidence="1">
    <location>
        <begin position="368"/>
        <end position="389"/>
    </location>
</feature>
<dbReference type="KEGG" id="bph:Bphy_7158"/>
<dbReference type="Pfam" id="PF23666">
    <property type="entry name" value="Rcc01698_C"/>
    <property type="match status" value="1"/>
</dbReference>
<gene>
    <name evidence="4" type="ordered locus">Bphy_7158</name>
</gene>
<keyword evidence="5" id="KW-1185">Reference proteome</keyword>
<dbReference type="InterPro" id="IPR032876">
    <property type="entry name" value="J_dom"/>
</dbReference>
<reference evidence="5" key="1">
    <citation type="journal article" date="2014" name="Stand. Genomic Sci.">
        <title>Complete genome sequence of Burkholderia phymatum STM815(T), a broad host range and efficient nitrogen-fixing symbiont of Mimosa species.</title>
        <authorList>
            <person name="Moulin L."/>
            <person name="Klonowska A."/>
            <person name="Caroline B."/>
            <person name="Booth K."/>
            <person name="Vriezen J.A."/>
            <person name="Melkonian R."/>
            <person name="James E.K."/>
            <person name="Young J.P."/>
            <person name="Bena G."/>
            <person name="Hauser L."/>
            <person name="Land M."/>
            <person name="Kyrpides N."/>
            <person name="Bruce D."/>
            <person name="Chain P."/>
            <person name="Copeland A."/>
            <person name="Pitluck S."/>
            <person name="Woyke T."/>
            <person name="Lizotte-Waniewski M."/>
            <person name="Bristow J."/>
            <person name="Riley M."/>
        </authorList>
    </citation>
    <scope>NUCLEOTIDE SEQUENCE [LARGE SCALE GENOMIC DNA]</scope>
    <source>
        <strain evidence="5">DSM 17167 / CIP 108236 / LMG 21445 / STM815</strain>
        <plasmid evidence="5">Plasmid pBPHY01</plasmid>
    </source>
</reference>
<geneLocation type="plasmid" evidence="4 5">
    <name>pBPHY01</name>
</geneLocation>
<accession>B2JUI8</accession>
<feature type="transmembrane region" description="Helical" evidence="1">
    <location>
        <begin position="401"/>
        <end position="423"/>
    </location>
</feature>
<proteinExistence type="predicted"/>
<dbReference type="HOGENOM" id="CLU_007148_0_0_4"/>
<evidence type="ECO:0000313" key="4">
    <source>
        <dbReference type="EMBL" id="ACC76159.1"/>
    </source>
</evidence>
<feature type="domain" description="Rcc01698-like C-terminal" evidence="3">
    <location>
        <begin position="797"/>
        <end position="890"/>
    </location>
</feature>
<evidence type="ECO:0000259" key="2">
    <source>
        <dbReference type="Pfam" id="PF13550"/>
    </source>
</evidence>
<evidence type="ECO:0000256" key="1">
    <source>
        <dbReference type="SAM" id="Phobius"/>
    </source>
</evidence>
<dbReference type="SUPFAM" id="SSF51004">
    <property type="entry name" value="C-terminal (heme d1) domain of cytochrome cd1-nitrite reductase"/>
    <property type="match status" value="1"/>
</dbReference>
<protein>
    <recommendedName>
        <fullName evidence="6">Tip attachment protein J domain-containing protein</fullName>
    </recommendedName>
</protein>
<dbReference type="RefSeq" id="WP_012406315.1">
    <property type="nucleotide sequence ID" value="NC_010625.1"/>
</dbReference>
<evidence type="ECO:0008006" key="6">
    <source>
        <dbReference type="Google" id="ProtNLM"/>
    </source>
</evidence>
<dbReference type="InterPro" id="IPR011048">
    <property type="entry name" value="Haem_d1_sf"/>
</dbReference>
<keyword evidence="1" id="KW-0472">Membrane</keyword>
<dbReference type="Proteomes" id="UP000001192">
    <property type="component" value="Plasmid pBPHY01"/>
</dbReference>
<keyword evidence="1" id="KW-0812">Transmembrane</keyword>
<evidence type="ECO:0000313" key="5">
    <source>
        <dbReference type="Proteomes" id="UP000001192"/>
    </source>
</evidence>
<dbReference type="AlphaFoldDB" id="B2JUI8"/>
<name>B2JUI8_PARP8</name>
<dbReference type="InterPro" id="IPR056490">
    <property type="entry name" value="Rcc01698_C"/>
</dbReference>
<keyword evidence="1" id="KW-1133">Transmembrane helix</keyword>
<keyword evidence="4" id="KW-0614">Plasmid</keyword>
<dbReference type="Pfam" id="PF13550">
    <property type="entry name" value="Phage-tail_3"/>
    <property type="match status" value="1"/>
</dbReference>